<keyword evidence="2 9" id="KW-0436">Ligase</keyword>
<evidence type="ECO:0000259" key="11">
    <source>
        <dbReference type="Pfam" id="PF14535"/>
    </source>
</evidence>
<dbReference type="EMBL" id="JAQQAL010000033">
    <property type="protein sequence ID" value="MDC7227783.1"/>
    <property type="molecule type" value="Genomic_DNA"/>
</dbReference>
<evidence type="ECO:0000256" key="8">
    <source>
        <dbReference type="ARBA" id="ARBA00075111"/>
    </source>
</evidence>
<dbReference type="Proteomes" id="UP001221217">
    <property type="component" value="Unassembled WGS sequence"/>
</dbReference>
<comment type="similarity">
    <text evidence="5 9">Belongs to the phenylacetyl-CoA ligase family.</text>
</comment>
<comment type="pathway">
    <text evidence="4 9">Aromatic compound metabolism; phenylacetate degradation.</text>
</comment>
<dbReference type="CDD" id="cd05913">
    <property type="entry name" value="PaaK"/>
    <property type="match status" value="1"/>
</dbReference>
<comment type="subunit">
    <text evidence="1">Monomer.</text>
</comment>
<proteinExistence type="inferred from homology"/>
<sequence>MIWNEKIETMPQGELEKIQLESLVKLAERLYRNVPFYTKKFDELGVKPSDIQSMKDIAKLPFTTKDEMRETYPFGLVAVDQSEIVEIHQSSGTTGTPVVDAYTQKDINIWSECMARCLTMAGAGKDDVIQNAYGYGLFTGGLGVHYGARAIGANVIPISGGNTERQLKVMQDYGSTFITCTPSYSLYIAEFAAEHGYSMKDLKVKAGCFGAEPWTEQMRKEMEAHLHLDAFDIYGLTEIIGPGVANECECKDGLHVNEDLFYPEIINPETGEPLPDGEKGELVFTTLTKEGTPILRYRTRDITYLTRGTCSCGRTSVKMHRLMGRTDDMLIIRGVNVFPTQIEEILVQMEETQPHYQIVVDRGQKHLDEVEVWVEVKDEFFSDETRKMEGLRNRIKGEMKGKLGINASIKLVEPKSIERSIGKAKRVIDKRNL</sequence>
<evidence type="ECO:0000256" key="6">
    <source>
        <dbReference type="ARBA" id="ARBA00066629"/>
    </source>
</evidence>
<evidence type="ECO:0000256" key="5">
    <source>
        <dbReference type="ARBA" id="ARBA00061566"/>
    </source>
</evidence>
<dbReference type="SUPFAM" id="SSF56801">
    <property type="entry name" value="Acetyl-CoA synthetase-like"/>
    <property type="match status" value="1"/>
</dbReference>
<reference evidence="12 13" key="1">
    <citation type="submission" date="2022-12" db="EMBL/GenBank/DDBJ databases">
        <title>Metagenome assembled genome from gulf of manar.</title>
        <authorList>
            <person name="Kohli P."/>
            <person name="Pk S."/>
            <person name="Venkata Ramana C."/>
            <person name="Sasikala C."/>
        </authorList>
    </citation>
    <scope>NUCLEOTIDE SEQUENCE [LARGE SCALE GENOMIC DNA]</scope>
    <source>
        <strain evidence="12">JB008</strain>
    </source>
</reference>
<dbReference type="InterPro" id="IPR028154">
    <property type="entry name" value="AMP-dep_Lig_C"/>
</dbReference>
<dbReference type="EC" id="6.2.1.30" evidence="6 9"/>
<protein>
    <recommendedName>
        <fullName evidence="7 9">Phenylacetate-coenzyme A ligase</fullName>
        <ecNumber evidence="6 9">6.2.1.30</ecNumber>
    </recommendedName>
    <alternativeName>
        <fullName evidence="8 9">Phenylacetyl-CoA ligase</fullName>
    </alternativeName>
</protein>
<dbReference type="Pfam" id="PF14535">
    <property type="entry name" value="AMP-binding_C_2"/>
    <property type="match status" value="1"/>
</dbReference>
<dbReference type="FunFam" id="3.40.50.12780:FF:000016">
    <property type="entry name" value="Phenylacetate-coenzyme A ligase"/>
    <property type="match status" value="1"/>
</dbReference>
<dbReference type="GO" id="GO:0047475">
    <property type="term" value="F:phenylacetate-CoA ligase activity"/>
    <property type="evidence" value="ECO:0007669"/>
    <property type="project" value="UniProtKB-EC"/>
</dbReference>
<evidence type="ECO:0000256" key="1">
    <source>
        <dbReference type="ARBA" id="ARBA00011245"/>
    </source>
</evidence>
<evidence type="ECO:0000256" key="2">
    <source>
        <dbReference type="ARBA" id="ARBA00022598"/>
    </source>
</evidence>
<comment type="caution">
    <text evidence="12">The sequence shown here is derived from an EMBL/GenBank/DDBJ whole genome shotgun (WGS) entry which is preliminary data.</text>
</comment>
<dbReference type="PANTHER" id="PTHR43439:SF1">
    <property type="entry name" value="PHENYLACETATE-COENZYME A LIGASE"/>
    <property type="match status" value="1"/>
</dbReference>
<evidence type="ECO:0000256" key="9">
    <source>
        <dbReference type="PIRNR" id="PIRNR006444"/>
    </source>
</evidence>
<dbReference type="GO" id="GO:0000166">
    <property type="term" value="F:nucleotide binding"/>
    <property type="evidence" value="ECO:0007669"/>
    <property type="project" value="UniProtKB-KW"/>
</dbReference>
<dbReference type="Pfam" id="PF00501">
    <property type="entry name" value="AMP-binding"/>
    <property type="match status" value="1"/>
</dbReference>
<evidence type="ECO:0000256" key="4">
    <source>
        <dbReference type="ARBA" id="ARBA00060591"/>
    </source>
</evidence>
<name>A0AAJ1IH11_9SPIO</name>
<evidence type="ECO:0000313" key="12">
    <source>
        <dbReference type="EMBL" id="MDC7227783.1"/>
    </source>
</evidence>
<dbReference type="InterPro" id="IPR042099">
    <property type="entry name" value="ANL_N_sf"/>
</dbReference>
<accession>A0AAJ1IH11</accession>
<dbReference type="PANTHER" id="PTHR43439">
    <property type="entry name" value="PHENYLACETATE-COENZYME A LIGASE"/>
    <property type="match status" value="1"/>
</dbReference>
<dbReference type="InterPro" id="IPR011880">
    <property type="entry name" value="PA_CoA_ligase"/>
</dbReference>
<evidence type="ECO:0000256" key="3">
    <source>
        <dbReference type="ARBA" id="ARBA00022741"/>
    </source>
</evidence>
<evidence type="ECO:0000313" key="13">
    <source>
        <dbReference type="Proteomes" id="UP001221217"/>
    </source>
</evidence>
<dbReference type="InterPro" id="IPR051414">
    <property type="entry name" value="Adenylate-forming_Reductase"/>
</dbReference>
<comment type="function">
    <text evidence="9">Catalyzes the activation of phenylacetic acid (PA) to phenylacetyl-CoA (PA-CoA).</text>
</comment>
<dbReference type="AlphaFoldDB" id="A0AAJ1IH11"/>
<evidence type="ECO:0000256" key="7">
    <source>
        <dbReference type="ARBA" id="ARBA00068695"/>
    </source>
</evidence>
<dbReference type="InterPro" id="IPR000873">
    <property type="entry name" value="AMP-dep_synth/lig_dom"/>
</dbReference>
<dbReference type="PIRSF" id="PIRSF006444">
    <property type="entry name" value="PaaK"/>
    <property type="match status" value="1"/>
</dbReference>
<evidence type="ECO:0000259" key="10">
    <source>
        <dbReference type="Pfam" id="PF00501"/>
    </source>
</evidence>
<dbReference type="Gene3D" id="3.40.50.12780">
    <property type="entry name" value="N-terminal domain of ligase-like"/>
    <property type="match status" value="1"/>
</dbReference>
<dbReference type="Gene3D" id="3.30.300.30">
    <property type="match status" value="1"/>
</dbReference>
<keyword evidence="3 9" id="KW-0547">Nucleotide-binding</keyword>
<organism evidence="12 13">
    <name type="scientific">Candidatus Thalassospirochaeta sargassi</name>
    <dbReference type="NCBI Taxonomy" id="3119039"/>
    <lineage>
        <taxon>Bacteria</taxon>
        <taxon>Pseudomonadati</taxon>
        <taxon>Spirochaetota</taxon>
        <taxon>Spirochaetia</taxon>
        <taxon>Spirochaetales</taxon>
        <taxon>Spirochaetaceae</taxon>
        <taxon>Candidatus Thalassospirochaeta</taxon>
    </lineage>
</organism>
<gene>
    <name evidence="12" type="ORF">PQJ61_13545</name>
</gene>
<dbReference type="GO" id="GO:0010124">
    <property type="term" value="P:phenylacetate catabolic process"/>
    <property type="evidence" value="ECO:0007669"/>
    <property type="project" value="UniProtKB-UniRule"/>
</dbReference>
<feature type="domain" description="AMP-dependent synthetase/ligase" evidence="10">
    <location>
        <begin position="75"/>
        <end position="284"/>
    </location>
</feature>
<comment type="catalytic activity">
    <reaction evidence="9">
        <text>2-phenylacetate + ATP + CoA = phenylacetyl-CoA + AMP + diphosphate</text>
        <dbReference type="Rhea" id="RHEA:20956"/>
        <dbReference type="ChEBI" id="CHEBI:18401"/>
        <dbReference type="ChEBI" id="CHEBI:30616"/>
        <dbReference type="ChEBI" id="CHEBI:33019"/>
        <dbReference type="ChEBI" id="CHEBI:57287"/>
        <dbReference type="ChEBI" id="CHEBI:57390"/>
        <dbReference type="ChEBI" id="CHEBI:456215"/>
        <dbReference type="EC" id="6.2.1.30"/>
    </reaction>
</comment>
<dbReference type="InterPro" id="IPR045851">
    <property type="entry name" value="AMP-bd_C_sf"/>
</dbReference>
<feature type="domain" description="AMP-dependent ligase C-terminal" evidence="11">
    <location>
        <begin position="334"/>
        <end position="431"/>
    </location>
</feature>